<dbReference type="AlphaFoldDB" id="A0A2V5K0K4"/>
<dbReference type="PANTHER" id="PTHR43649:SF33">
    <property type="entry name" value="POLYGALACTURONAN_RHAMNOGALACTURONAN-BINDING PROTEIN YTCQ"/>
    <property type="match status" value="1"/>
</dbReference>
<feature type="chain" id="PRO_5039245526" evidence="7">
    <location>
        <begin position="20"/>
        <end position="529"/>
    </location>
</feature>
<dbReference type="InterPro" id="IPR006059">
    <property type="entry name" value="SBP"/>
</dbReference>
<dbReference type="PROSITE" id="PS51257">
    <property type="entry name" value="PROKAR_LIPOPROTEIN"/>
    <property type="match status" value="1"/>
</dbReference>
<dbReference type="OrthoDB" id="9787283at2"/>
<dbReference type="Proteomes" id="UP000247476">
    <property type="component" value="Unassembled WGS sequence"/>
</dbReference>
<feature type="region of interest" description="Disordered" evidence="6">
    <location>
        <begin position="26"/>
        <end position="45"/>
    </location>
</feature>
<evidence type="ECO:0000256" key="6">
    <source>
        <dbReference type="SAM" id="MobiDB-lite"/>
    </source>
</evidence>
<evidence type="ECO:0000256" key="7">
    <source>
        <dbReference type="SAM" id="SignalP"/>
    </source>
</evidence>
<protein>
    <submittedName>
        <fullName evidence="8">ABC transporter substrate-binding protein</fullName>
    </submittedName>
</protein>
<proteinExistence type="predicted"/>
<evidence type="ECO:0000256" key="4">
    <source>
        <dbReference type="ARBA" id="ARBA00023139"/>
    </source>
</evidence>
<dbReference type="Gene3D" id="3.40.190.10">
    <property type="entry name" value="Periplasmic binding protein-like II"/>
    <property type="match status" value="2"/>
</dbReference>
<dbReference type="PANTHER" id="PTHR43649">
    <property type="entry name" value="ARABINOSE-BINDING PROTEIN-RELATED"/>
    <property type="match status" value="1"/>
</dbReference>
<evidence type="ECO:0000256" key="2">
    <source>
        <dbReference type="ARBA" id="ARBA00022729"/>
    </source>
</evidence>
<keyword evidence="1" id="KW-1003">Cell membrane</keyword>
<dbReference type="InterPro" id="IPR050490">
    <property type="entry name" value="Bact_solute-bd_prot1"/>
</dbReference>
<keyword evidence="2 7" id="KW-0732">Signal</keyword>
<sequence length="529" mass="59442">MKKVLAAGLIVALSATAVACGSAKEEPKQPAASGNNNANTQTASNKKHTISMIDYRYGALPPADGKGIQLINEKFNVDFKPQYVVRSDYTQKLSAVIASGDIPDIIVLEAPDANFYKWAKQGAFLPLNEYMDKYESFKLIPENVRKSVTVGGKIYAIQKYLTENYDLTPMIRTDWLDKLGLKMPTTYEELKQVAIAFTKNDPDGNGKADTYGMAMAENINPQYAMGTYWDLNAWYHKNDQGQLIPGFISNARKEHVQWLADLYKEGAITKDFALLNWGQVNTKEFYAGKAGIFIGTPRGMNPTYMQSLVDINPNAKLAPIPAFKAPDGSTGFTSSPGYYGLVMLNAKLKDDPDKVKRIMEMIDYGRKFYPLEQRNPSNKEFDWLNGMENQGYKMDNGAVRRELEEKGLAPMNYLPDARMWAPSDDANGYSKEYTVPLLRDVAAQFETMHKNLKHYVNPVNAVFSETRATKDTDLSKFLYTEQTKMIFGEKPVSDWDKMVKEWMDKGGAQVVKEVNDALKEAGYSGPQWK</sequence>
<evidence type="ECO:0000256" key="3">
    <source>
        <dbReference type="ARBA" id="ARBA00023136"/>
    </source>
</evidence>
<name>A0A2V5K0K4_9BACL</name>
<accession>A0A2V5K0K4</accession>
<reference evidence="8 9" key="1">
    <citation type="submission" date="2018-05" db="EMBL/GenBank/DDBJ databases">
        <title>Paenibacillus flagellatus sp. nov., isolated from selenium mineral soil.</title>
        <authorList>
            <person name="Dai X."/>
        </authorList>
    </citation>
    <scope>NUCLEOTIDE SEQUENCE [LARGE SCALE GENOMIC DNA]</scope>
    <source>
        <strain evidence="8 9">DXL2</strain>
    </source>
</reference>
<evidence type="ECO:0000256" key="5">
    <source>
        <dbReference type="ARBA" id="ARBA00023288"/>
    </source>
</evidence>
<feature type="compositionally biased region" description="Polar residues" evidence="6">
    <location>
        <begin position="32"/>
        <end position="44"/>
    </location>
</feature>
<dbReference type="EMBL" id="QJVJ01000009">
    <property type="protein sequence ID" value="PYI52719.1"/>
    <property type="molecule type" value="Genomic_DNA"/>
</dbReference>
<keyword evidence="4" id="KW-0564">Palmitate</keyword>
<dbReference type="SUPFAM" id="SSF53850">
    <property type="entry name" value="Periplasmic binding protein-like II"/>
    <property type="match status" value="1"/>
</dbReference>
<keyword evidence="3" id="KW-0472">Membrane</keyword>
<organism evidence="8 9">
    <name type="scientific">Paenibacillus flagellatus</name>
    <dbReference type="NCBI Taxonomy" id="2211139"/>
    <lineage>
        <taxon>Bacteria</taxon>
        <taxon>Bacillati</taxon>
        <taxon>Bacillota</taxon>
        <taxon>Bacilli</taxon>
        <taxon>Bacillales</taxon>
        <taxon>Paenibacillaceae</taxon>
        <taxon>Paenibacillus</taxon>
    </lineage>
</organism>
<evidence type="ECO:0000313" key="8">
    <source>
        <dbReference type="EMBL" id="PYI52719.1"/>
    </source>
</evidence>
<comment type="caution">
    <text evidence="8">The sequence shown here is derived from an EMBL/GenBank/DDBJ whole genome shotgun (WGS) entry which is preliminary data.</text>
</comment>
<dbReference type="CDD" id="cd13580">
    <property type="entry name" value="PBP2_AlgQ_like_1"/>
    <property type="match status" value="1"/>
</dbReference>
<gene>
    <name evidence="8" type="ORF">DLM86_20860</name>
</gene>
<evidence type="ECO:0000256" key="1">
    <source>
        <dbReference type="ARBA" id="ARBA00022475"/>
    </source>
</evidence>
<keyword evidence="9" id="KW-1185">Reference proteome</keyword>
<feature type="signal peptide" evidence="7">
    <location>
        <begin position="1"/>
        <end position="19"/>
    </location>
</feature>
<evidence type="ECO:0000313" key="9">
    <source>
        <dbReference type="Proteomes" id="UP000247476"/>
    </source>
</evidence>
<keyword evidence="5" id="KW-0449">Lipoprotein</keyword>
<dbReference type="Pfam" id="PF13416">
    <property type="entry name" value="SBP_bac_8"/>
    <property type="match status" value="1"/>
</dbReference>